<protein>
    <recommendedName>
        <fullName evidence="4">HpcH/HpaI aldolase/citrate lyase domain-containing protein</fullName>
    </recommendedName>
</protein>
<dbReference type="PANTHER" id="PTHR30502">
    <property type="entry name" value="2-KETO-3-DEOXY-L-RHAMNONATE ALDOLASE"/>
    <property type="match status" value="1"/>
</dbReference>
<proteinExistence type="inferred from homology"/>
<dbReference type="InterPro" id="IPR050251">
    <property type="entry name" value="HpcH-HpaI_aldolase"/>
</dbReference>
<feature type="domain" description="HpcH/HpaI aldolase/citrate lyase" evidence="4">
    <location>
        <begin position="27"/>
        <end position="210"/>
    </location>
</feature>
<evidence type="ECO:0000256" key="1">
    <source>
        <dbReference type="ARBA" id="ARBA00005568"/>
    </source>
</evidence>
<evidence type="ECO:0000259" key="4">
    <source>
        <dbReference type="Pfam" id="PF03328"/>
    </source>
</evidence>
<dbReference type="GO" id="GO:0005737">
    <property type="term" value="C:cytoplasm"/>
    <property type="evidence" value="ECO:0007669"/>
    <property type="project" value="TreeGrafter"/>
</dbReference>
<dbReference type="GO" id="GO:0016832">
    <property type="term" value="F:aldehyde-lyase activity"/>
    <property type="evidence" value="ECO:0007669"/>
    <property type="project" value="TreeGrafter"/>
</dbReference>
<dbReference type="InterPro" id="IPR040442">
    <property type="entry name" value="Pyrv_kinase-like_dom_sf"/>
</dbReference>
<keyword evidence="2" id="KW-0479">Metal-binding</keyword>
<reference evidence="5 6" key="1">
    <citation type="submission" date="2017-08" db="EMBL/GenBank/DDBJ databases">
        <title>Fine stratification of microbial communities through a metagenomic profile of the photic zone.</title>
        <authorList>
            <person name="Haro-Moreno J.M."/>
            <person name="Lopez-Perez M."/>
            <person name="De La Torre J."/>
            <person name="Picazo A."/>
            <person name="Camacho A."/>
            <person name="Rodriguez-Valera F."/>
        </authorList>
    </citation>
    <scope>NUCLEOTIDE SEQUENCE [LARGE SCALE GENOMIC DNA]</scope>
    <source>
        <strain evidence="5">MED-G24</strain>
    </source>
</reference>
<dbReference type="Proteomes" id="UP000219327">
    <property type="component" value="Unassembled WGS sequence"/>
</dbReference>
<evidence type="ECO:0000256" key="3">
    <source>
        <dbReference type="ARBA" id="ARBA00023239"/>
    </source>
</evidence>
<comment type="similarity">
    <text evidence="1">Belongs to the HpcH/HpaI aldolase family.</text>
</comment>
<dbReference type="AlphaFoldDB" id="A0A2A5WTM4"/>
<evidence type="ECO:0000256" key="2">
    <source>
        <dbReference type="ARBA" id="ARBA00022723"/>
    </source>
</evidence>
<dbReference type="PANTHER" id="PTHR30502:SF0">
    <property type="entry name" value="PHOSPHOENOLPYRUVATE CARBOXYLASE FAMILY PROTEIN"/>
    <property type="match status" value="1"/>
</dbReference>
<dbReference type="SUPFAM" id="SSF51621">
    <property type="entry name" value="Phosphoenolpyruvate/pyruvate domain"/>
    <property type="match status" value="1"/>
</dbReference>
<dbReference type="InterPro" id="IPR005000">
    <property type="entry name" value="Aldolase/citrate-lyase_domain"/>
</dbReference>
<gene>
    <name evidence="5" type="ORF">CNE99_04865</name>
</gene>
<accession>A0A2A5WTM4</accession>
<evidence type="ECO:0000313" key="5">
    <source>
        <dbReference type="EMBL" id="PDH39781.1"/>
    </source>
</evidence>
<comment type="caution">
    <text evidence="5">The sequence shown here is derived from an EMBL/GenBank/DDBJ whole genome shotgun (WGS) entry which is preliminary data.</text>
</comment>
<organism evidence="5 6">
    <name type="scientific">OM182 bacterium MED-G24</name>
    <dbReference type="NCBI Taxonomy" id="1986255"/>
    <lineage>
        <taxon>Bacteria</taxon>
        <taxon>Pseudomonadati</taxon>
        <taxon>Pseudomonadota</taxon>
        <taxon>Gammaproteobacteria</taxon>
        <taxon>OMG group</taxon>
        <taxon>OM182 clade</taxon>
    </lineage>
</organism>
<dbReference type="InterPro" id="IPR015813">
    <property type="entry name" value="Pyrv/PenolPyrv_kinase-like_dom"/>
</dbReference>
<dbReference type="EMBL" id="NTKD01000019">
    <property type="protein sequence ID" value="PDH39781.1"/>
    <property type="molecule type" value="Genomic_DNA"/>
</dbReference>
<evidence type="ECO:0000313" key="6">
    <source>
        <dbReference type="Proteomes" id="UP000219327"/>
    </source>
</evidence>
<dbReference type="Gene3D" id="3.20.20.60">
    <property type="entry name" value="Phosphoenolpyruvate-binding domains"/>
    <property type="match status" value="1"/>
</dbReference>
<dbReference type="GO" id="GO:0046872">
    <property type="term" value="F:metal ion binding"/>
    <property type="evidence" value="ECO:0007669"/>
    <property type="project" value="UniProtKB-KW"/>
</dbReference>
<keyword evidence="3" id="KW-0456">Lyase</keyword>
<dbReference type="Pfam" id="PF03328">
    <property type="entry name" value="HpcH_HpaI"/>
    <property type="match status" value="1"/>
</dbReference>
<name>A0A2A5WTM4_9GAMM</name>
<sequence>MRPNRVRQKLEAGEPAFVCSGFTHADDIDSFGPKGFDGIWLEGEHGSVDAADLGNLTRACDIWGMTSVVRVNKNDQGLIYRTLDRGAQGIIVPHVDTAEEAQNLVNGGKFAPLGKRGLFTSRQGYGTKDFLERANDETLLVALIEDIKAWENLDAILEVDGLDVLFVAPSDFAASMGLIGEVGHPDVQEKIDDALTRIVAAGRHAGTLAFAGNVEKYAAMGVRFFYTDTGPWIAAGAKDFMAKARGAIG</sequence>